<gene>
    <name evidence="1" type="ORF">BCB44BAC_01933</name>
</gene>
<reference evidence="1 2" key="1">
    <citation type="submission" date="2016-08" db="EMBL/GenBank/DDBJ databases">
        <authorList>
            <person name="Loux V."/>
            <person name="Rue O."/>
        </authorList>
    </citation>
    <scope>NUCLEOTIDE SEQUENCE [LARGE SCALE GENOMIC DNA]</scope>
    <source>
        <strain evidence="1 2">AFSSA_08CEB44bac</strain>
    </source>
</reference>
<evidence type="ECO:0000313" key="2">
    <source>
        <dbReference type="Proteomes" id="UP000242164"/>
    </source>
</evidence>
<comment type="caution">
    <text evidence="1">The sequence shown here is derived from an EMBL/GenBank/DDBJ whole genome shotgun (WGS) entry which is preliminary data.</text>
</comment>
<dbReference type="EMBL" id="FMIK01000024">
    <property type="protein sequence ID" value="SCL91774.1"/>
    <property type="molecule type" value="Genomic_DNA"/>
</dbReference>
<protein>
    <submittedName>
        <fullName evidence="1">Uncharacterized protein</fullName>
    </submittedName>
</protein>
<dbReference type="AlphaFoldDB" id="A0AAX2CHR6"/>
<name>A0AAX2CHR6_9BACI</name>
<sequence>MDTYSHVVLGLQEAAVD</sequence>
<dbReference type="Proteomes" id="UP000242164">
    <property type="component" value="Unassembled WGS sequence"/>
</dbReference>
<proteinExistence type="predicted"/>
<evidence type="ECO:0000313" key="1">
    <source>
        <dbReference type="EMBL" id="SCL91774.1"/>
    </source>
</evidence>
<accession>A0AAX2CHR6</accession>
<organism evidence="1 2">
    <name type="scientific">Bacillus cytotoxicus</name>
    <dbReference type="NCBI Taxonomy" id="580165"/>
    <lineage>
        <taxon>Bacteria</taxon>
        <taxon>Bacillati</taxon>
        <taxon>Bacillota</taxon>
        <taxon>Bacilli</taxon>
        <taxon>Bacillales</taxon>
        <taxon>Bacillaceae</taxon>
        <taxon>Bacillus</taxon>
        <taxon>Bacillus cereus group</taxon>
    </lineage>
</organism>